<dbReference type="EMBL" id="JAMZEB010000002">
    <property type="protein sequence ID" value="MCP2359702.1"/>
    <property type="molecule type" value="Genomic_DNA"/>
</dbReference>
<comment type="caution">
    <text evidence="1">The sequence shown here is derived from an EMBL/GenBank/DDBJ whole genome shotgun (WGS) entry which is preliminary data.</text>
</comment>
<evidence type="ECO:0000313" key="1">
    <source>
        <dbReference type="EMBL" id="MCP2359702.1"/>
    </source>
</evidence>
<keyword evidence="2" id="KW-1185">Reference proteome</keyword>
<organism evidence="1 2">
    <name type="scientific">Nonomuraea thailandensis</name>
    <dbReference type="NCBI Taxonomy" id="1188745"/>
    <lineage>
        <taxon>Bacteria</taxon>
        <taxon>Bacillati</taxon>
        <taxon>Actinomycetota</taxon>
        <taxon>Actinomycetes</taxon>
        <taxon>Streptosporangiales</taxon>
        <taxon>Streptosporangiaceae</taxon>
        <taxon>Nonomuraea</taxon>
    </lineage>
</organism>
<dbReference type="AlphaFoldDB" id="A0A9X2GK14"/>
<name>A0A9X2GK14_9ACTN</name>
<gene>
    <name evidence="1" type="ORF">HD597_006722</name>
</gene>
<proteinExistence type="predicted"/>
<sequence>MTIDVPTSPSSDDESMARNATEVLSDDKAQFLAAQLQESWGGRWQVMWEPWGRKFRAFPAYAMDVNTPVVGTNLRELWRNVLDIDQVLLNEVAAAIPAHPPVAVHVPPGFLQEVFG</sequence>
<accession>A0A9X2GK14</accession>
<dbReference type="Proteomes" id="UP001139648">
    <property type="component" value="Unassembled WGS sequence"/>
</dbReference>
<evidence type="ECO:0000313" key="2">
    <source>
        <dbReference type="Proteomes" id="UP001139648"/>
    </source>
</evidence>
<protein>
    <submittedName>
        <fullName evidence="1">Uncharacterized protein</fullName>
    </submittedName>
</protein>
<dbReference type="RefSeq" id="WP_253747120.1">
    <property type="nucleotide sequence ID" value="NZ_BAABKA010000035.1"/>
</dbReference>
<reference evidence="1" key="1">
    <citation type="submission" date="2022-06" db="EMBL/GenBank/DDBJ databases">
        <title>Sequencing the genomes of 1000 actinobacteria strains.</title>
        <authorList>
            <person name="Klenk H.-P."/>
        </authorList>
    </citation>
    <scope>NUCLEOTIDE SEQUENCE</scope>
    <source>
        <strain evidence="1">DSM 46694</strain>
    </source>
</reference>